<sequence length="306" mass="33401">MKRLKEFKESGQTLIFVLLVMTIALAVGISISTRTISGVRRTTNIDSSVRAQAAAEAAIEYYLSRPVSELNGIIGNSDVYDCSATGARTYPPGGGSLTSSQDQIRATADVVISRYGCLGYNTLSDPYELPRDGMLEIKLDPRMLGDSTSSTLGSSQSIRICWDLPPTGYNPAIYYHYIFGPPPHYLIQKMGWRYNSTDEGENFKVATNYGAPDGYCATQELTTSTSGWLPRVLRITSLYNSSTVRVKMINSGGRLPYQGFIISATGIVGESQQGARRVIEARRSLPQLPVLFNFGLYSGSQTAPVQ</sequence>
<dbReference type="Proteomes" id="UP000176504">
    <property type="component" value="Unassembled WGS sequence"/>
</dbReference>
<protein>
    <recommendedName>
        <fullName evidence="4">Type 4 fimbrial biogenesis protein PilX N-terminal domain-containing protein</fullName>
    </recommendedName>
</protein>
<organism evidence="2 3">
    <name type="scientific">candidate division WWE3 bacterium RIFCSPLOWO2_01_FULL_41_18</name>
    <dbReference type="NCBI Taxonomy" id="1802625"/>
    <lineage>
        <taxon>Bacteria</taxon>
        <taxon>Katanobacteria</taxon>
    </lineage>
</organism>
<keyword evidence="1" id="KW-0812">Transmembrane</keyword>
<keyword evidence="1" id="KW-1133">Transmembrane helix</keyword>
<evidence type="ECO:0000256" key="1">
    <source>
        <dbReference type="SAM" id="Phobius"/>
    </source>
</evidence>
<gene>
    <name evidence="2" type="ORF">A3A78_00365</name>
</gene>
<dbReference type="EMBL" id="MEVI01000002">
    <property type="protein sequence ID" value="OGC55397.1"/>
    <property type="molecule type" value="Genomic_DNA"/>
</dbReference>
<comment type="caution">
    <text evidence="2">The sequence shown here is derived from an EMBL/GenBank/DDBJ whole genome shotgun (WGS) entry which is preliminary data.</text>
</comment>
<dbReference type="AlphaFoldDB" id="A0A1F4VDY8"/>
<feature type="transmembrane region" description="Helical" evidence="1">
    <location>
        <begin position="12"/>
        <end position="31"/>
    </location>
</feature>
<accession>A0A1F4VDY8</accession>
<reference evidence="2 3" key="1">
    <citation type="journal article" date="2016" name="Nat. Commun.">
        <title>Thousands of microbial genomes shed light on interconnected biogeochemical processes in an aquifer system.</title>
        <authorList>
            <person name="Anantharaman K."/>
            <person name="Brown C.T."/>
            <person name="Hug L.A."/>
            <person name="Sharon I."/>
            <person name="Castelle C.J."/>
            <person name="Probst A.J."/>
            <person name="Thomas B.C."/>
            <person name="Singh A."/>
            <person name="Wilkins M.J."/>
            <person name="Karaoz U."/>
            <person name="Brodie E.L."/>
            <person name="Williams K.H."/>
            <person name="Hubbard S.S."/>
            <person name="Banfield J.F."/>
        </authorList>
    </citation>
    <scope>NUCLEOTIDE SEQUENCE [LARGE SCALE GENOMIC DNA]</scope>
</reference>
<name>A0A1F4VDY8_UNCKA</name>
<proteinExistence type="predicted"/>
<evidence type="ECO:0000313" key="3">
    <source>
        <dbReference type="Proteomes" id="UP000176504"/>
    </source>
</evidence>
<evidence type="ECO:0000313" key="2">
    <source>
        <dbReference type="EMBL" id="OGC55397.1"/>
    </source>
</evidence>
<keyword evidence="1" id="KW-0472">Membrane</keyword>
<evidence type="ECO:0008006" key="4">
    <source>
        <dbReference type="Google" id="ProtNLM"/>
    </source>
</evidence>